<name>A0A1G2G2T4_9BACT</name>
<organism evidence="1 2">
    <name type="scientific">Candidatus Ryanbacteria bacterium RIFCSPHIGHO2_01_FULL_45_22</name>
    <dbReference type="NCBI Taxonomy" id="1802114"/>
    <lineage>
        <taxon>Bacteria</taxon>
        <taxon>Candidatus Ryaniibacteriota</taxon>
    </lineage>
</organism>
<gene>
    <name evidence="1" type="ORF">A2719_04205</name>
</gene>
<reference evidence="1 2" key="1">
    <citation type="journal article" date="2016" name="Nat. Commun.">
        <title>Thousands of microbial genomes shed light on interconnected biogeochemical processes in an aquifer system.</title>
        <authorList>
            <person name="Anantharaman K."/>
            <person name="Brown C.T."/>
            <person name="Hug L.A."/>
            <person name="Sharon I."/>
            <person name="Castelle C.J."/>
            <person name="Probst A.J."/>
            <person name="Thomas B.C."/>
            <person name="Singh A."/>
            <person name="Wilkins M.J."/>
            <person name="Karaoz U."/>
            <person name="Brodie E.L."/>
            <person name="Williams K.H."/>
            <person name="Hubbard S.S."/>
            <person name="Banfield J.F."/>
        </authorList>
    </citation>
    <scope>NUCLEOTIDE SEQUENCE [LARGE SCALE GENOMIC DNA]</scope>
</reference>
<dbReference type="AlphaFoldDB" id="A0A1G2G2T4"/>
<accession>A0A1G2G2T4</accession>
<evidence type="ECO:0000313" key="2">
    <source>
        <dbReference type="Proteomes" id="UP000177480"/>
    </source>
</evidence>
<protein>
    <submittedName>
        <fullName evidence="1">Uncharacterized protein</fullName>
    </submittedName>
</protein>
<dbReference type="Proteomes" id="UP000177480">
    <property type="component" value="Unassembled WGS sequence"/>
</dbReference>
<evidence type="ECO:0000313" key="1">
    <source>
        <dbReference type="EMBL" id="OGZ44589.1"/>
    </source>
</evidence>
<proteinExistence type="predicted"/>
<dbReference type="STRING" id="1802114.A2719_04205"/>
<comment type="caution">
    <text evidence="1">The sequence shown here is derived from an EMBL/GenBank/DDBJ whole genome shotgun (WGS) entry which is preliminary data.</text>
</comment>
<sequence>MTTNKHDVSFPIGTSEWFGTYIIRYETNEKMVVEAGHVVMLPKGKIQLFDAKRDPVVPIFGCSFSIIIGRSLNEVFCSFVPVVDEKVPIQKRIRAG</sequence>
<dbReference type="EMBL" id="MHNK01000001">
    <property type="protein sequence ID" value="OGZ44589.1"/>
    <property type="molecule type" value="Genomic_DNA"/>
</dbReference>